<accession>A0AAV7NKV3</accession>
<dbReference type="InterPro" id="IPR002156">
    <property type="entry name" value="RNaseH_domain"/>
</dbReference>
<dbReference type="Gene3D" id="3.30.420.10">
    <property type="entry name" value="Ribonuclease H-like superfamily/Ribonuclease H"/>
    <property type="match status" value="1"/>
</dbReference>
<name>A0AAV7NKV3_PLEWA</name>
<dbReference type="PROSITE" id="PS50879">
    <property type="entry name" value="RNASE_H_1"/>
    <property type="match status" value="1"/>
</dbReference>
<dbReference type="Proteomes" id="UP001066276">
    <property type="component" value="Chromosome 8"/>
</dbReference>
<dbReference type="Pfam" id="PF00075">
    <property type="entry name" value="RNase_H"/>
    <property type="match status" value="1"/>
</dbReference>
<dbReference type="InterPro" id="IPR036397">
    <property type="entry name" value="RNaseH_sf"/>
</dbReference>
<organism evidence="2 3">
    <name type="scientific">Pleurodeles waltl</name>
    <name type="common">Iberian ribbed newt</name>
    <dbReference type="NCBI Taxonomy" id="8319"/>
    <lineage>
        <taxon>Eukaryota</taxon>
        <taxon>Metazoa</taxon>
        <taxon>Chordata</taxon>
        <taxon>Craniata</taxon>
        <taxon>Vertebrata</taxon>
        <taxon>Euteleostomi</taxon>
        <taxon>Amphibia</taxon>
        <taxon>Batrachia</taxon>
        <taxon>Caudata</taxon>
        <taxon>Salamandroidea</taxon>
        <taxon>Salamandridae</taxon>
        <taxon>Pleurodelinae</taxon>
        <taxon>Pleurodeles</taxon>
    </lineage>
</organism>
<gene>
    <name evidence="2" type="ORF">NDU88_004852</name>
</gene>
<dbReference type="InterPro" id="IPR012337">
    <property type="entry name" value="RNaseH-like_sf"/>
</dbReference>
<dbReference type="SUPFAM" id="SSF53098">
    <property type="entry name" value="Ribonuclease H-like"/>
    <property type="match status" value="1"/>
</dbReference>
<sequence>MVVVLEHADPVQLMLVVCDSYYYVQSFNEYLHYWHHNGFRDSKGNTIKHGLLWEKVADLKETLPNVSDTLGHQSVGIHIAGNTLADEAVKSAVATASVAAVTCSRTKLDDETQAAVKATACPYQKHILQNIPTAYHALKQP</sequence>
<evidence type="ECO:0000313" key="3">
    <source>
        <dbReference type="Proteomes" id="UP001066276"/>
    </source>
</evidence>
<reference evidence="2" key="1">
    <citation type="journal article" date="2022" name="bioRxiv">
        <title>Sequencing and chromosome-scale assembly of the giantPleurodeles waltlgenome.</title>
        <authorList>
            <person name="Brown T."/>
            <person name="Elewa A."/>
            <person name="Iarovenko S."/>
            <person name="Subramanian E."/>
            <person name="Araus A.J."/>
            <person name="Petzold A."/>
            <person name="Susuki M."/>
            <person name="Suzuki K.-i.T."/>
            <person name="Hayashi T."/>
            <person name="Toyoda A."/>
            <person name="Oliveira C."/>
            <person name="Osipova E."/>
            <person name="Leigh N.D."/>
            <person name="Simon A."/>
            <person name="Yun M.H."/>
        </authorList>
    </citation>
    <scope>NUCLEOTIDE SEQUENCE</scope>
    <source>
        <strain evidence="2">20211129_DDA</strain>
        <tissue evidence="2">Liver</tissue>
    </source>
</reference>
<evidence type="ECO:0000259" key="1">
    <source>
        <dbReference type="PROSITE" id="PS50879"/>
    </source>
</evidence>
<dbReference type="AlphaFoldDB" id="A0AAV7NKV3"/>
<proteinExistence type="predicted"/>
<evidence type="ECO:0000313" key="2">
    <source>
        <dbReference type="EMBL" id="KAJ1116646.1"/>
    </source>
</evidence>
<dbReference type="GO" id="GO:0004523">
    <property type="term" value="F:RNA-DNA hybrid ribonuclease activity"/>
    <property type="evidence" value="ECO:0007669"/>
    <property type="project" value="InterPro"/>
</dbReference>
<protein>
    <recommendedName>
        <fullName evidence="1">RNase H type-1 domain-containing protein</fullName>
    </recommendedName>
</protein>
<feature type="domain" description="RNase H type-1" evidence="1">
    <location>
        <begin position="1"/>
        <end position="94"/>
    </location>
</feature>
<comment type="caution">
    <text evidence="2">The sequence shown here is derived from an EMBL/GenBank/DDBJ whole genome shotgun (WGS) entry which is preliminary data.</text>
</comment>
<keyword evidence="3" id="KW-1185">Reference proteome</keyword>
<dbReference type="EMBL" id="JANPWB010000012">
    <property type="protein sequence ID" value="KAJ1116646.1"/>
    <property type="molecule type" value="Genomic_DNA"/>
</dbReference>
<dbReference type="GO" id="GO:0003676">
    <property type="term" value="F:nucleic acid binding"/>
    <property type="evidence" value="ECO:0007669"/>
    <property type="project" value="InterPro"/>
</dbReference>